<evidence type="ECO:0000256" key="3">
    <source>
        <dbReference type="ARBA" id="ARBA00012995"/>
    </source>
</evidence>
<feature type="binding site" evidence="10">
    <location>
        <position position="111"/>
    </location>
    <ligand>
        <name>substrate</name>
    </ligand>
</feature>
<feature type="binding site" evidence="10">
    <location>
        <position position="143"/>
    </location>
    <ligand>
        <name>substrate</name>
    </ligand>
</feature>
<comment type="caution">
    <text evidence="15">The sequence shown here is derived from an EMBL/GenBank/DDBJ whole genome shotgun (WGS) entry which is preliminary data.</text>
</comment>
<dbReference type="GO" id="GO:0030060">
    <property type="term" value="F:L-malate dehydrogenase (NAD+) activity"/>
    <property type="evidence" value="ECO:0007669"/>
    <property type="project" value="UniProtKB-EC"/>
</dbReference>
<keyword evidence="5" id="KW-0816">Tricarboxylic acid cycle</keyword>
<organism evidence="15 16">
    <name type="scientific">Hypothenemus hampei</name>
    <name type="common">Coffee berry borer</name>
    <dbReference type="NCBI Taxonomy" id="57062"/>
    <lineage>
        <taxon>Eukaryota</taxon>
        <taxon>Metazoa</taxon>
        <taxon>Ecdysozoa</taxon>
        <taxon>Arthropoda</taxon>
        <taxon>Hexapoda</taxon>
        <taxon>Insecta</taxon>
        <taxon>Pterygota</taxon>
        <taxon>Neoptera</taxon>
        <taxon>Endopterygota</taxon>
        <taxon>Coleoptera</taxon>
        <taxon>Polyphaga</taxon>
        <taxon>Cucujiformia</taxon>
        <taxon>Curculionidae</taxon>
        <taxon>Scolytinae</taxon>
        <taxon>Hypothenemus</taxon>
    </lineage>
</organism>
<evidence type="ECO:0000256" key="1">
    <source>
        <dbReference type="ARBA" id="ARBA00008824"/>
    </source>
</evidence>
<feature type="binding site" evidence="10">
    <location>
        <position position="105"/>
    </location>
    <ligand>
        <name>substrate</name>
    </ligand>
</feature>
<dbReference type="InterPro" id="IPR015955">
    <property type="entry name" value="Lactate_DH/Glyco_Ohase_4_C"/>
</dbReference>
<feature type="active site" description="Proton acceptor" evidence="9">
    <location>
        <position position="201"/>
    </location>
</feature>
<comment type="similarity">
    <text evidence="1">Belongs to the LDH/MDH superfamily. MDH type 1 family.</text>
</comment>
<dbReference type="Pfam" id="PF02866">
    <property type="entry name" value="Ldh_1_C"/>
    <property type="match status" value="1"/>
</dbReference>
<dbReference type="EC" id="1.1.1.37" evidence="3"/>
<dbReference type="SUPFAM" id="SSF56327">
    <property type="entry name" value="LDH C-terminal domain-like"/>
    <property type="match status" value="1"/>
</dbReference>
<gene>
    <name evidence="15" type="ORF">ABEB36_002998</name>
</gene>
<dbReference type="FunFam" id="3.90.110.10:FF:000001">
    <property type="entry name" value="Malate dehydrogenase"/>
    <property type="match status" value="1"/>
</dbReference>
<dbReference type="InterPro" id="IPR001236">
    <property type="entry name" value="Lactate/malate_DH_N"/>
</dbReference>
<evidence type="ECO:0000313" key="15">
    <source>
        <dbReference type="EMBL" id="KAL1513607.1"/>
    </source>
</evidence>
<dbReference type="PANTHER" id="PTHR11540">
    <property type="entry name" value="MALATE AND LACTATE DEHYDROGENASE"/>
    <property type="match status" value="1"/>
</dbReference>
<evidence type="ECO:0000256" key="11">
    <source>
        <dbReference type="PIRSR" id="PIRSR000102-3"/>
    </source>
</evidence>
<reference evidence="15 16" key="1">
    <citation type="submission" date="2024-05" db="EMBL/GenBank/DDBJ databases">
        <title>Genetic variation in Jamaican populations of the coffee berry borer (Hypothenemus hampei).</title>
        <authorList>
            <person name="Errbii M."/>
            <person name="Myrie A."/>
        </authorList>
    </citation>
    <scope>NUCLEOTIDE SEQUENCE [LARGE SCALE GENOMIC DNA]</scope>
    <source>
        <strain evidence="15">JA-Hopewell-2020-01-JO</strain>
        <tissue evidence="15">Whole body</tissue>
    </source>
</reference>
<feature type="binding site" evidence="10">
    <location>
        <position position="177"/>
    </location>
    <ligand>
        <name>substrate</name>
    </ligand>
</feature>
<dbReference type="Proteomes" id="UP001566132">
    <property type="component" value="Unassembled WGS sequence"/>
</dbReference>
<feature type="domain" description="Lactate/malate dehydrogenase N-terminal" evidence="13">
    <location>
        <begin position="28"/>
        <end position="169"/>
    </location>
</feature>
<evidence type="ECO:0000256" key="7">
    <source>
        <dbReference type="ARBA" id="ARBA00023027"/>
    </source>
</evidence>
<dbReference type="InterPro" id="IPR010097">
    <property type="entry name" value="Malate_DH_type1"/>
</dbReference>
<dbReference type="NCBIfam" id="TIGR01772">
    <property type="entry name" value="MDH_euk_gproteo"/>
    <property type="match status" value="1"/>
</dbReference>
<dbReference type="Gene3D" id="3.40.50.720">
    <property type="entry name" value="NAD(P)-binding Rossmann-like Domain"/>
    <property type="match status" value="1"/>
</dbReference>
<evidence type="ECO:0000259" key="14">
    <source>
        <dbReference type="Pfam" id="PF02866"/>
    </source>
</evidence>
<dbReference type="GO" id="GO:0006099">
    <property type="term" value="P:tricarboxylic acid cycle"/>
    <property type="evidence" value="ECO:0007669"/>
    <property type="project" value="UniProtKB-KW"/>
</dbReference>
<evidence type="ECO:0000256" key="4">
    <source>
        <dbReference type="ARBA" id="ARBA00016075"/>
    </source>
</evidence>
<dbReference type="PANTHER" id="PTHR11540:SF16">
    <property type="entry name" value="MALATE DEHYDROGENASE, MITOCHONDRIAL"/>
    <property type="match status" value="1"/>
</dbReference>
<keyword evidence="7 11" id="KW-0520">NAD</keyword>
<evidence type="ECO:0000256" key="5">
    <source>
        <dbReference type="ARBA" id="ARBA00022532"/>
    </source>
</evidence>
<evidence type="ECO:0000256" key="9">
    <source>
        <dbReference type="PIRSR" id="PIRSR000102-1"/>
    </source>
</evidence>
<dbReference type="InterPro" id="IPR036291">
    <property type="entry name" value="NAD(P)-bd_dom_sf"/>
</dbReference>
<sequence length="347" mass="37120">MFSRRLILMASMAKRFYCECKKNTKRSVAVIGAAGGVGQPLTLLLKLNPCIGELKVHDIVNVAGVGTDVSHIETASTVKHSTGKDLTETLKGGVDIIVVPAGSPRKPGQNREDLFNTNAQIAFDIAKAMAQHSPQSIILIITNPVNSLVPIVCEVLKSAGKLCPERVLGVSTLDSVRAATFIAEVACLDPKDVTVPLVGGHSAKTIVPLISKTHPQVCIEGEKLCNLIKRIKEAGDEVVKAKDGKGSATLSTAYAASRLVFAILRALNGESNIVESAFVKSDELPDVDYLATPLILGKNGVEKNLGIGKMSEYEQKLFCEAMTQLKKDIELGEKFATDQLCKTKSDK</sequence>
<evidence type="ECO:0000313" key="16">
    <source>
        <dbReference type="Proteomes" id="UP001566132"/>
    </source>
</evidence>
<evidence type="ECO:0000256" key="8">
    <source>
        <dbReference type="ARBA" id="ARBA00048313"/>
    </source>
</evidence>
<dbReference type="EMBL" id="JBDJPC010000002">
    <property type="protein sequence ID" value="KAL1513607.1"/>
    <property type="molecule type" value="Genomic_DNA"/>
</dbReference>
<evidence type="ECO:0000259" key="13">
    <source>
        <dbReference type="Pfam" id="PF00056"/>
    </source>
</evidence>
<accession>A0ABD1FAU7</accession>
<evidence type="ECO:0000256" key="2">
    <source>
        <dbReference type="ARBA" id="ARBA00011738"/>
    </source>
</evidence>
<feature type="binding site" evidence="11">
    <location>
        <position position="118"/>
    </location>
    <ligand>
        <name>NAD(+)</name>
        <dbReference type="ChEBI" id="CHEBI:57540"/>
    </ligand>
</feature>
<keyword evidence="16" id="KW-1185">Reference proteome</keyword>
<comment type="catalytic activity">
    <reaction evidence="8">
        <text>(S)-malate + NAD(+) = oxaloacetate + NADH + H(+)</text>
        <dbReference type="Rhea" id="RHEA:21432"/>
        <dbReference type="ChEBI" id="CHEBI:15378"/>
        <dbReference type="ChEBI" id="CHEBI:15589"/>
        <dbReference type="ChEBI" id="CHEBI:16452"/>
        <dbReference type="ChEBI" id="CHEBI:57540"/>
        <dbReference type="ChEBI" id="CHEBI:57945"/>
        <dbReference type="EC" id="1.1.1.37"/>
    </reaction>
</comment>
<feature type="binding site" evidence="11">
    <location>
        <position position="58"/>
    </location>
    <ligand>
        <name>NAD(+)</name>
        <dbReference type="ChEBI" id="CHEBI:57540"/>
    </ligand>
</feature>
<protein>
    <recommendedName>
        <fullName evidence="4">Malate dehydrogenase, mitochondrial</fullName>
        <ecNumber evidence="3">1.1.1.37</ecNumber>
    </recommendedName>
</protein>
<evidence type="ECO:0000256" key="6">
    <source>
        <dbReference type="ARBA" id="ARBA00023002"/>
    </source>
</evidence>
<dbReference type="SUPFAM" id="SSF51735">
    <property type="entry name" value="NAD(P)-binding Rossmann-fold domains"/>
    <property type="match status" value="1"/>
</dbReference>
<dbReference type="InterPro" id="IPR001557">
    <property type="entry name" value="L-lactate/malate_DH"/>
</dbReference>
<keyword evidence="6 12" id="KW-0560">Oxidoreductase</keyword>
<dbReference type="Pfam" id="PF00056">
    <property type="entry name" value="Ldh_1_N"/>
    <property type="match status" value="1"/>
</dbReference>
<dbReference type="Gene3D" id="3.90.110.10">
    <property type="entry name" value="Lactate dehydrogenase/glycoside hydrolase, family 4, C-terminal"/>
    <property type="match status" value="1"/>
</dbReference>
<name>A0ABD1FAU7_HYPHA</name>
<dbReference type="AlphaFoldDB" id="A0ABD1FAU7"/>
<proteinExistence type="inferred from homology"/>
<dbReference type="PIRSF" id="PIRSF000102">
    <property type="entry name" value="Lac_mal_DH"/>
    <property type="match status" value="1"/>
</dbReference>
<feature type="binding site" evidence="11">
    <location>
        <begin position="32"/>
        <end position="38"/>
    </location>
    <ligand>
        <name>NAD(+)</name>
        <dbReference type="ChEBI" id="CHEBI:57540"/>
    </ligand>
</feature>
<feature type="binding site" evidence="11">
    <location>
        <begin position="141"/>
        <end position="143"/>
    </location>
    <ligand>
        <name>NAD(+)</name>
        <dbReference type="ChEBI" id="CHEBI:57540"/>
    </ligand>
</feature>
<feature type="domain" description="Lactate/malate dehydrogenase C-terminal" evidence="14">
    <location>
        <begin position="172"/>
        <end position="335"/>
    </location>
</feature>
<evidence type="ECO:0000256" key="10">
    <source>
        <dbReference type="PIRSR" id="PIRSR000102-2"/>
    </source>
</evidence>
<evidence type="ECO:0000256" key="12">
    <source>
        <dbReference type="RuleBase" id="RU003369"/>
    </source>
</evidence>
<dbReference type="InterPro" id="IPR022383">
    <property type="entry name" value="Lactate/malate_DH_C"/>
</dbReference>
<dbReference type="CDD" id="cd01337">
    <property type="entry name" value="MDH_glyoxysomal_mitochondrial"/>
    <property type="match status" value="1"/>
</dbReference>
<comment type="subunit">
    <text evidence="2">Homodimer.</text>
</comment>
<dbReference type="FunFam" id="3.40.50.720:FF:000268">
    <property type="entry name" value="Malate dehydrogenase"/>
    <property type="match status" value="1"/>
</dbReference>